<gene>
    <name evidence="9" type="primary">LOC103181709</name>
    <name evidence="9" type="synonym">SRF</name>
</gene>
<feature type="region of interest" description="Disordered" evidence="7">
    <location>
        <begin position="231"/>
        <end position="299"/>
    </location>
</feature>
<evidence type="ECO:0000256" key="5">
    <source>
        <dbReference type="ARBA" id="ARBA00023242"/>
    </source>
</evidence>
<feature type="compositionally biased region" description="Low complexity" evidence="7">
    <location>
        <begin position="58"/>
        <end position="68"/>
    </location>
</feature>
<dbReference type="InterPro" id="IPR036879">
    <property type="entry name" value="TF_MADSbox_sf"/>
</dbReference>
<protein>
    <recommendedName>
        <fullName evidence="6">Serum response factor</fullName>
    </recommendedName>
</protein>
<dbReference type="PANTHER" id="PTHR48019">
    <property type="entry name" value="SERUM RESPONSE FACTOR HOMOLOG"/>
    <property type="match status" value="1"/>
</dbReference>
<keyword evidence="5" id="KW-0539">Nucleus</keyword>
<feature type="compositionally biased region" description="Polar residues" evidence="7">
    <location>
        <begin position="259"/>
        <end position="269"/>
    </location>
</feature>
<evidence type="ECO:0000259" key="8">
    <source>
        <dbReference type="PROSITE" id="PS50066"/>
    </source>
</evidence>
<keyword evidence="10" id="KW-1185">Reference proteome</keyword>
<dbReference type="OMA" id="GCLKREA"/>
<dbReference type="Pfam" id="PF00319">
    <property type="entry name" value="SRF-TF"/>
    <property type="match status" value="1"/>
</dbReference>
<feature type="compositionally biased region" description="Polar residues" evidence="7">
    <location>
        <begin position="279"/>
        <end position="299"/>
    </location>
</feature>
<name>A0A4W3JLH5_CALMI</name>
<accession>A0A4W3JLH5</accession>
<dbReference type="Proteomes" id="UP000314986">
    <property type="component" value="Unassembled WGS sequence"/>
</dbReference>
<evidence type="ECO:0000256" key="4">
    <source>
        <dbReference type="ARBA" id="ARBA00023163"/>
    </source>
</evidence>
<dbReference type="InterPro" id="IPR050142">
    <property type="entry name" value="MADS-box/MEF2_TF"/>
</dbReference>
<reference evidence="10" key="3">
    <citation type="journal article" date="2014" name="Nature">
        <title>Elephant shark genome provides unique insights into gnathostome evolution.</title>
        <authorList>
            <consortium name="International Elephant Shark Genome Sequencing Consortium"/>
            <person name="Venkatesh B."/>
            <person name="Lee A.P."/>
            <person name="Ravi V."/>
            <person name="Maurya A.K."/>
            <person name="Lian M.M."/>
            <person name="Swann J.B."/>
            <person name="Ohta Y."/>
            <person name="Flajnik M.F."/>
            <person name="Sutoh Y."/>
            <person name="Kasahara M."/>
            <person name="Hoon S."/>
            <person name="Gangu V."/>
            <person name="Roy S.W."/>
            <person name="Irimia M."/>
            <person name="Korzh V."/>
            <person name="Kondrychyn I."/>
            <person name="Lim Z.W."/>
            <person name="Tay B.H."/>
            <person name="Tohari S."/>
            <person name="Kong K.W."/>
            <person name="Ho S."/>
            <person name="Lorente-Galdos B."/>
            <person name="Quilez J."/>
            <person name="Marques-Bonet T."/>
            <person name="Raney B.J."/>
            <person name="Ingham P.W."/>
            <person name="Tay A."/>
            <person name="Hillier L.W."/>
            <person name="Minx P."/>
            <person name="Boehm T."/>
            <person name="Wilson R.K."/>
            <person name="Brenner S."/>
            <person name="Warren W.C."/>
        </authorList>
    </citation>
    <scope>NUCLEOTIDE SEQUENCE [LARGE SCALE GENOMIC DNA]</scope>
</reference>
<keyword evidence="4" id="KW-0804">Transcription</keyword>
<dbReference type="GO" id="GO:0060379">
    <property type="term" value="P:cardiac muscle cell myoblast differentiation"/>
    <property type="evidence" value="ECO:0007669"/>
    <property type="project" value="UniProtKB-ARBA"/>
</dbReference>
<dbReference type="PRINTS" id="PR00404">
    <property type="entry name" value="MADSDOMAIN"/>
</dbReference>
<feature type="region of interest" description="Disordered" evidence="7">
    <location>
        <begin position="1"/>
        <end position="87"/>
    </location>
</feature>
<dbReference type="GO" id="GO:0000981">
    <property type="term" value="F:DNA-binding transcription factor activity, RNA polymerase II-specific"/>
    <property type="evidence" value="ECO:0007669"/>
    <property type="project" value="InterPro"/>
</dbReference>
<dbReference type="PROSITE" id="PS50066">
    <property type="entry name" value="MADS_BOX_2"/>
    <property type="match status" value="1"/>
</dbReference>
<feature type="compositionally biased region" description="Low complexity" evidence="7">
    <location>
        <begin position="1"/>
        <end position="26"/>
    </location>
</feature>
<organism evidence="9 10">
    <name type="scientific">Callorhinchus milii</name>
    <name type="common">Ghost shark</name>
    <dbReference type="NCBI Taxonomy" id="7868"/>
    <lineage>
        <taxon>Eukaryota</taxon>
        <taxon>Metazoa</taxon>
        <taxon>Chordata</taxon>
        <taxon>Craniata</taxon>
        <taxon>Vertebrata</taxon>
        <taxon>Chondrichthyes</taxon>
        <taxon>Holocephali</taxon>
        <taxon>Chimaeriformes</taxon>
        <taxon>Callorhinchidae</taxon>
        <taxon>Callorhinchus</taxon>
    </lineage>
</organism>
<dbReference type="GO" id="GO:0010736">
    <property type="term" value="F:serum response element binding"/>
    <property type="evidence" value="ECO:0007669"/>
    <property type="project" value="UniProtKB-ARBA"/>
</dbReference>
<dbReference type="CDD" id="cd00266">
    <property type="entry name" value="MADS_SRF_like"/>
    <property type="match status" value="1"/>
</dbReference>
<dbReference type="GO" id="GO:0005634">
    <property type="term" value="C:nucleus"/>
    <property type="evidence" value="ECO:0007669"/>
    <property type="project" value="UniProtKB-SubCell"/>
</dbReference>
<dbReference type="PROSITE" id="PS00350">
    <property type="entry name" value="MADS_BOX_1"/>
    <property type="match status" value="1"/>
</dbReference>
<keyword evidence="2" id="KW-0805">Transcription regulation</keyword>
<dbReference type="GO" id="GO:0045944">
    <property type="term" value="P:positive regulation of transcription by RNA polymerase II"/>
    <property type="evidence" value="ECO:0007669"/>
    <property type="project" value="InterPro"/>
</dbReference>
<proteinExistence type="predicted"/>
<feature type="domain" description="MADS-box" evidence="8">
    <location>
        <begin position="154"/>
        <end position="214"/>
    </location>
</feature>
<evidence type="ECO:0000256" key="7">
    <source>
        <dbReference type="SAM" id="MobiDB-lite"/>
    </source>
</evidence>
<evidence type="ECO:0000256" key="1">
    <source>
        <dbReference type="ARBA" id="ARBA00004123"/>
    </source>
</evidence>
<dbReference type="SUPFAM" id="SSF55455">
    <property type="entry name" value="SRF-like"/>
    <property type="match status" value="1"/>
</dbReference>
<dbReference type="GeneTree" id="ENSGT00400000022158"/>
<dbReference type="GO" id="GO:1902895">
    <property type="term" value="P:positive regulation of miRNA transcription"/>
    <property type="evidence" value="ECO:0007669"/>
    <property type="project" value="UniProtKB-ARBA"/>
</dbReference>
<reference evidence="9" key="4">
    <citation type="submission" date="2025-08" db="UniProtKB">
        <authorList>
            <consortium name="Ensembl"/>
        </authorList>
    </citation>
    <scope>IDENTIFICATION</scope>
</reference>
<evidence type="ECO:0000313" key="9">
    <source>
        <dbReference type="Ensembl" id="ENSCMIP00000043442.1"/>
    </source>
</evidence>
<dbReference type="SMART" id="SM00432">
    <property type="entry name" value="MADS"/>
    <property type="match status" value="1"/>
</dbReference>
<dbReference type="InterPro" id="IPR033897">
    <property type="entry name" value="SRF-like_MADS-box"/>
</dbReference>
<dbReference type="InterPro" id="IPR002100">
    <property type="entry name" value="TF_MADSbox"/>
</dbReference>
<evidence type="ECO:0000313" key="10">
    <source>
        <dbReference type="Proteomes" id="UP000314986"/>
    </source>
</evidence>
<dbReference type="Gene3D" id="3.40.1810.10">
    <property type="entry name" value="Transcription factor, MADS-box"/>
    <property type="match status" value="1"/>
</dbReference>
<reference evidence="9" key="5">
    <citation type="submission" date="2025-09" db="UniProtKB">
        <authorList>
            <consortium name="Ensembl"/>
        </authorList>
    </citation>
    <scope>IDENTIFICATION</scope>
</reference>
<dbReference type="STRING" id="7868.ENSCMIP00000043442"/>
<dbReference type="Ensembl" id="ENSCMIT00000044064.1">
    <property type="protein sequence ID" value="ENSCMIP00000043442.1"/>
    <property type="gene ID" value="ENSCMIG00000018006.1"/>
</dbReference>
<comment type="subcellular location">
    <subcellularLocation>
        <location evidence="1">Nucleus</location>
    </subcellularLocation>
</comment>
<dbReference type="GO" id="GO:0046983">
    <property type="term" value="F:protein dimerization activity"/>
    <property type="evidence" value="ECO:0007669"/>
    <property type="project" value="InterPro"/>
</dbReference>
<dbReference type="FunFam" id="3.40.1810.10:FF:000002">
    <property type="entry name" value="Serum response factor b"/>
    <property type="match status" value="1"/>
</dbReference>
<evidence type="ECO:0000256" key="2">
    <source>
        <dbReference type="ARBA" id="ARBA00023015"/>
    </source>
</evidence>
<dbReference type="FunCoup" id="A0A4W3JLH5">
    <property type="interactions" value="72"/>
</dbReference>
<feature type="compositionally biased region" description="Basic and acidic residues" evidence="7">
    <location>
        <begin position="34"/>
        <end position="43"/>
    </location>
</feature>
<evidence type="ECO:0000256" key="6">
    <source>
        <dbReference type="ARBA" id="ARBA00072990"/>
    </source>
</evidence>
<reference evidence="10" key="2">
    <citation type="journal article" date="2007" name="PLoS Biol.">
        <title>Survey sequencing and comparative analysis of the elephant shark (Callorhinchus milii) genome.</title>
        <authorList>
            <person name="Venkatesh B."/>
            <person name="Kirkness E.F."/>
            <person name="Loh Y.H."/>
            <person name="Halpern A.L."/>
            <person name="Lee A.P."/>
            <person name="Johnson J."/>
            <person name="Dandona N."/>
            <person name="Viswanathan L.D."/>
            <person name="Tay A."/>
            <person name="Venter J.C."/>
            <person name="Strausberg R.L."/>
            <person name="Brenner S."/>
        </authorList>
    </citation>
    <scope>NUCLEOTIDE SEQUENCE [LARGE SCALE GENOMIC DNA]</scope>
</reference>
<evidence type="ECO:0000256" key="3">
    <source>
        <dbReference type="ARBA" id="ARBA00023125"/>
    </source>
</evidence>
<dbReference type="InParanoid" id="A0A4W3JLH5"/>
<keyword evidence="3" id="KW-0238">DNA-binding</keyword>
<dbReference type="GO" id="GO:0042060">
    <property type="term" value="P:wound healing"/>
    <property type="evidence" value="ECO:0007669"/>
    <property type="project" value="UniProtKB-ARBA"/>
</dbReference>
<reference evidence="10" key="1">
    <citation type="journal article" date="2006" name="Science">
        <title>Ancient noncoding elements conserved in the human genome.</title>
        <authorList>
            <person name="Venkatesh B."/>
            <person name="Kirkness E.F."/>
            <person name="Loh Y.H."/>
            <person name="Halpern A.L."/>
            <person name="Lee A.P."/>
            <person name="Johnson J."/>
            <person name="Dandona N."/>
            <person name="Viswanathan L.D."/>
            <person name="Tay A."/>
            <person name="Venter J.C."/>
            <person name="Strausberg R.L."/>
            <person name="Brenner S."/>
        </authorList>
    </citation>
    <scope>NUCLEOTIDE SEQUENCE [LARGE SCALE GENOMIC DNA]</scope>
</reference>
<dbReference type="GO" id="GO:0002042">
    <property type="term" value="P:cell migration involved in sprouting angiogenesis"/>
    <property type="evidence" value="ECO:0007669"/>
    <property type="project" value="UniProtKB-ARBA"/>
</dbReference>
<dbReference type="AlphaFoldDB" id="A0A4W3JLH5"/>
<sequence>MLQSQAGADSSSGASSTASSSAASAGHTAPLGSRAERDPDRDPAAPPLHTHTHHHHLSAAAYSGSEAASSDEDDDLVAAPAPPDRRGVKRGVAELEAASAAAGMVAGHDSNADGGGGLLAAAGAAGAGGGRAGGFGIAGAAAAGAGLKPGKKTRGRVKIKMEFIDNKLRRYTTFSKRKTGIMKKAYELSTLTGTQVLLLVASETGHVYTFATRKLQPMITSETGKALIQTCLNSPDSPPRSDPTTDQRMSATGFEETDLTYQVSETDSSGENKDGLKPTTFTVANVPGSTGTHQSASNTSTNLQVSAGHNFPITNYLAPVTAIANSNGTTFKPSASGTGSGSMLQFPSGFTLMSGTQQVPVQAIQLHQASGQVSVHQATQQTVTISDSNSEISQASTSGTMTLPATIVTSSVPTTLGSHVMYPSPHGTVMYTTSSPGLADGGLTVLNAFSSASSGMQVSHGQMQEQGGVSQVVLTAPSGTVQIPLQLHQVWHEESPSEHC</sequence>